<dbReference type="EMBL" id="LPWF01000027">
    <property type="protein sequence ID" value="ODR97027.1"/>
    <property type="molecule type" value="Genomic_DNA"/>
</dbReference>
<gene>
    <name evidence="2" type="ORF">AUC69_12945</name>
</gene>
<evidence type="ECO:0000313" key="2">
    <source>
        <dbReference type="EMBL" id="ODR97027.1"/>
    </source>
</evidence>
<proteinExistence type="predicted"/>
<keyword evidence="3" id="KW-1185">Reference proteome</keyword>
<dbReference type="AlphaFoldDB" id="A0A1E3VU29"/>
<evidence type="ECO:0000256" key="1">
    <source>
        <dbReference type="SAM" id="MobiDB-lite"/>
    </source>
</evidence>
<sequence>MEADTAMKTLSPAELDQAKLDPGSVFERPDEVLAASLTADDKKTILLRWEEDAEDLMRATGEGMPPEDNRRTPAELLRAVQAALAQLAAA</sequence>
<comment type="caution">
    <text evidence="2">The sequence shown here is derived from an EMBL/GenBank/DDBJ whole genome shotgun (WGS) entry which is preliminary data.</text>
</comment>
<reference evidence="2 3" key="1">
    <citation type="journal article" date="2016" name="Environ. Microbiol.">
        <title>New Methyloceanibacter diversity from North Sea sediments includes methanotroph containing solely the soluble methane monooxygenase.</title>
        <authorList>
            <person name="Vekeman B."/>
            <person name="Kerckhof F.M."/>
            <person name="Cremers G."/>
            <person name="de Vos P."/>
            <person name="Vandamme P."/>
            <person name="Boon N."/>
            <person name="Op den Camp H.J."/>
            <person name="Heylen K."/>
        </authorList>
    </citation>
    <scope>NUCLEOTIDE SEQUENCE [LARGE SCALE GENOMIC DNA]</scope>
    <source>
        <strain evidence="2 3">R-67175</strain>
    </source>
</reference>
<feature type="region of interest" description="Disordered" evidence="1">
    <location>
        <begin position="1"/>
        <end position="24"/>
    </location>
</feature>
<dbReference type="Proteomes" id="UP000094472">
    <property type="component" value="Unassembled WGS sequence"/>
</dbReference>
<name>A0A1E3VU29_9HYPH</name>
<protein>
    <submittedName>
        <fullName evidence="2">Uncharacterized protein</fullName>
    </submittedName>
</protein>
<organism evidence="2 3">
    <name type="scientific">Methyloceanibacter superfactus</name>
    <dbReference type="NCBI Taxonomy" id="1774969"/>
    <lineage>
        <taxon>Bacteria</taxon>
        <taxon>Pseudomonadati</taxon>
        <taxon>Pseudomonadota</taxon>
        <taxon>Alphaproteobacteria</taxon>
        <taxon>Hyphomicrobiales</taxon>
        <taxon>Hyphomicrobiaceae</taxon>
        <taxon>Methyloceanibacter</taxon>
    </lineage>
</organism>
<accession>A0A1E3VU29</accession>
<evidence type="ECO:0000313" key="3">
    <source>
        <dbReference type="Proteomes" id="UP000094472"/>
    </source>
</evidence>